<gene>
    <name evidence="1" type="ORF">AVEN_217359_1</name>
</gene>
<reference evidence="1 2" key="1">
    <citation type="journal article" date="2019" name="Sci. Rep.">
        <title>Orb-weaving spider Araneus ventricosus genome elucidates the spidroin gene catalogue.</title>
        <authorList>
            <person name="Kono N."/>
            <person name="Nakamura H."/>
            <person name="Ohtoshi R."/>
            <person name="Moran D.A.P."/>
            <person name="Shinohara A."/>
            <person name="Yoshida Y."/>
            <person name="Fujiwara M."/>
            <person name="Mori M."/>
            <person name="Tomita M."/>
            <person name="Arakawa K."/>
        </authorList>
    </citation>
    <scope>NUCLEOTIDE SEQUENCE [LARGE SCALE GENOMIC DNA]</scope>
</reference>
<accession>A0A4Y2S3E6</accession>
<protein>
    <submittedName>
        <fullName evidence="1">Uncharacterized protein</fullName>
    </submittedName>
</protein>
<organism evidence="1 2">
    <name type="scientific">Araneus ventricosus</name>
    <name type="common">Orbweaver spider</name>
    <name type="synonym">Epeira ventricosa</name>
    <dbReference type="NCBI Taxonomy" id="182803"/>
    <lineage>
        <taxon>Eukaryota</taxon>
        <taxon>Metazoa</taxon>
        <taxon>Ecdysozoa</taxon>
        <taxon>Arthropoda</taxon>
        <taxon>Chelicerata</taxon>
        <taxon>Arachnida</taxon>
        <taxon>Araneae</taxon>
        <taxon>Araneomorphae</taxon>
        <taxon>Entelegynae</taxon>
        <taxon>Araneoidea</taxon>
        <taxon>Araneidae</taxon>
        <taxon>Araneus</taxon>
    </lineage>
</organism>
<evidence type="ECO:0000313" key="1">
    <source>
        <dbReference type="EMBL" id="GBN82487.1"/>
    </source>
</evidence>
<sequence length="100" mass="11328">MTRRTDTYLVDVSARSAGDGDALPVLHGDRQGSDVLVLQEAAEPARDRIPPPNVVVEPRPAEVCADLHAFLKNTKVSIRRNRFRLKMSYIDFLYSLEKYQ</sequence>
<name>A0A4Y2S3E6_ARAVE</name>
<keyword evidence="2" id="KW-1185">Reference proteome</keyword>
<dbReference type="AlphaFoldDB" id="A0A4Y2S3E6"/>
<dbReference type="Proteomes" id="UP000499080">
    <property type="component" value="Unassembled WGS sequence"/>
</dbReference>
<comment type="caution">
    <text evidence="1">The sequence shown here is derived from an EMBL/GenBank/DDBJ whole genome shotgun (WGS) entry which is preliminary data.</text>
</comment>
<dbReference type="EMBL" id="BGPR01019629">
    <property type="protein sequence ID" value="GBN82487.1"/>
    <property type="molecule type" value="Genomic_DNA"/>
</dbReference>
<proteinExistence type="predicted"/>
<evidence type="ECO:0000313" key="2">
    <source>
        <dbReference type="Proteomes" id="UP000499080"/>
    </source>
</evidence>